<evidence type="ECO:0000256" key="2">
    <source>
        <dbReference type="ARBA" id="ARBA00022741"/>
    </source>
</evidence>
<feature type="domain" description="PD-(D/E)XK endonuclease-like" evidence="10">
    <location>
        <begin position="743"/>
        <end position="1086"/>
    </location>
</feature>
<comment type="caution">
    <text evidence="13">The sequence shown here is derived from an EMBL/GenBank/DDBJ whole genome shotgun (WGS) entry which is preliminary data.</text>
</comment>
<organism evidence="13 14">
    <name type="scientific">Candidatus Faeciplasma pullistercoris</name>
    <dbReference type="NCBI Taxonomy" id="2840800"/>
    <lineage>
        <taxon>Bacteria</taxon>
        <taxon>Bacillati</taxon>
        <taxon>Bacillota</taxon>
        <taxon>Clostridia</taxon>
        <taxon>Eubacteriales</taxon>
        <taxon>Oscillospiraceae</taxon>
        <taxon>Oscillospiraceae incertae sedis</taxon>
        <taxon>Candidatus Faeciplasma</taxon>
    </lineage>
</organism>
<dbReference type="GO" id="GO:0004386">
    <property type="term" value="F:helicase activity"/>
    <property type="evidence" value="ECO:0007669"/>
    <property type="project" value="UniProtKB-KW"/>
</dbReference>
<keyword evidence="5" id="KW-0347">Helicase</keyword>
<gene>
    <name evidence="13" type="ORF">IAC39_02455</name>
</gene>
<dbReference type="PANTHER" id="PTHR30591:SF1">
    <property type="entry name" value="RECBCD ENZYME SUBUNIT RECC"/>
    <property type="match status" value="1"/>
</dbReference>
<sequence>MLRLLFGTSADEKLNIYSHEIKRLLDENKSVLAIVPDQFSFEYDKILYQTLGARDFNRVSVLSFKKISEDLIQAHGTYGKTLLKPQERICVIYSAIRRVKKDSKLRLLGTSLDKPSFICEMSELLDTLIRSGTEPDELCDCARKLGGGLADKLEDISKIYRAYLSELSDGGFSDQSSVVYLGSQLAEKSGYFKDKYVYVDRFERFSKDELTMLEKAAKASPRLSVALTLPLKYKKSAISPYAAVEETEHRLSMVAKATNTRLEFELCQTADHRPAGIKAVESAFLGENDRISDESVADGSVKAYSCATIYEEADYVAATIRSGVMRGEYGYNDVAVLTRDISSYQSALESAFERYDVPYFMDGKTKASDMSVALYCFAAIDAASTRKPSTDRIMKLVCSPFSGLREDEISKLEDYCVRWNVDGDMWLSEFTAEEDDFKPEEANPIRKKVIEPLRRLHESCRGATAAQICQAFMDYIRECGLADEANSVVEEYTPGEEKITASRLFTQLWNTLMDSVSAIYTSIGDKKLSLREFGELLKLMLSDTGIANPPQKLSSVTVCDISRSVITSVKAAFVVGVNDGKFPPDAKKTGIFSGKDAAILEANGLSFSESEKDRLVSERYLAFRALTCAVNKLYISYSDSDLAGGKLRPSYLMGRLNSRLGLKYVKASDLPEELYCSTPQAAYYRLMISRKMSSSDRTAVTASLMRLPEYAEKLSSAGEKDGNDRRLSPQIAKRLFVPGELNTSSSRIDVYNHCHFRYFLMHGLRLKTVQPVRVDPASRGSVMHYVFQNILDCYGSDFEHASDGELEEKVRELLDEYERLYLGGSFGKSEKYKADYRRLRRACMEVLLNIREEYRRSKFRPEKFEYVLSAESGRSVLSIPIGSSGGRVKINLRGIVDRVDSYTASDGKKYIRIIDYKTGSKEFRFEDVYNGINLQMLLYMLALTEGISPEFSDCIPAGVLYMRAGYLRCEPADSEGDSPAGREKRAAKQFERSGLVISNDEIIAAMDYDISGDFAPVKAAKSSKTGYTKWSSLIPEDCFKRLEEFAKKKLAEFGHGLVEGEISAIPTSDSQKKHLTCEYCEYTSVCTRKKYICKPIYQEDAKKLMAEIGLDADTKEGSNAELD</sequence>
<keyword evidence="4" id="KW-0378">Hydrolase</keyword>
<evidence type="ECO:0000256" key="6">
    <source>
        <dbReference type="ARBA" id="ARBA00022839"/>
    </source>
</evidence>
<dbReference type="GO" id="GO:0003677">
    <property type="term" value="F:DNA binding"/>
    <property type="evidence" value="ECO:0007669"/>
    <property type="project" value="UniProtKB-KW"/>
</dbReference>
<reference evidence="13" key="2">
    <citation type="journal article" date="2021" name="PeerJ">
        <title>Extensive microbial diversity within the chicken gut microbiome revealed by metagenomics and culture.</title>
        <authorList>
            <person name="Gilroy R."/>
            <person name="Ravi A."/>
            <person name="Getino M."/>
            <person name="Pursley I."/>
            <person name="Horton D.L."/>
            <person name="Alikhan N.F."/>
            <person name="Baker D."/>
            <person name="Gharbi K."/>
            <person name="Hall N."/>
            <person name="Watson M."/>
            <person name="Adriaenssens E.M."/>
            <person name="Foster-Nyarko E."/>
            <person name="Jarju S."/>
            <person name="Secka A."/>
            <person name="Antonio M."/>
            <person name="Oren A."/>
            <person name="Chaudhuri R.R."/>
            <person name="La Ragione R."/>
            <person name="Hildebrand F."/>
            <person name="Pallen M.J."/>
        </authorList>
    </citation>
    <scope>NUCLEOTIDE SEQUENCE</scope>
    <source>
        <strain evidence="13">CHK33-4379</strain>
    </source>
</reference>
<evidence type="ECO:0000256" key="5">
    <source>
        <dbReference type="ARBA" id="ARBA00022806"/>
    </source>
</evidence>
<evidence type="ECO:0000256" key="1">
    <source>
        <dbReference type="ARBA" id="ARBA00022722"/>
    </source>
</evidence>
<evidence type="ECO:0000259" key="12">
    <source>
        <dbReference type="Pfam" id="PF21445"/>
    </source>
</evidence>
<dbReference type="Pfam" id="PF21445">
    <property type="entry name" value="ADDB_N"/>
    <property type="match status" value="1"/>
</dbReference>
<dbReference type="Pfam" id="PF13361">
    <property type="entry name" value="UvrD_C"/>
    <property type="match status" value="1"/>
</dbReference>
<dbReference type="InterPro" id="IPR038726">
    <property type="entry name" value="PDDEXK_AddAB-type"/>
</dbReference>
<keyword evidence="6" id="KW-0269">Exonuclease</keyword>
<dbReference type="InterPro" id="IPR011335">
    <property type="entry name" value="Restrct_endonuc-II-like"/>
</dbReference>
<evidence type="ECO:0000256" key="3">
    <source>
        <dbReference type="ARBA" id="ARBA00022763"/>
    </source>
</evidence>
<evidence type="ECO:0000259" key="11">
    <source>
        <dbReference type="Pfam" id="PF13361"/>
    </source>
</evidence>
<dbReference type="SUPFAM" id="SSF52540">
    <property type="entry name" value="P-loop containing nucleoside triphosphate hydrolases"/>
    <property type="match status" value="1"/>
</dbReference>
<dbReference type="GO" id="GO:0006310">
    <property type="term" value="P:DNA recombination"/>
    <property type="evidence" value="ECO:0007669"/>
    <property type="project" value="TreeGrafter"/>
</dbReference>
<reference evidence="13" key="1">
    <citation type="submission" date="2020-10" db="EMBL/GenBank/DDBJ databases">
        <authorList>
            <person name="Gilroy R."/>
        </authorList>
    </citation>
    <scope>NUCLEOTIDE SEQUENCE</scope>
    <source>
        <strain evidence="13">CHK33-4379</strain>
    </source>
</reference>
<accession>A0A9D1GT50</accession>
<evidence type="ECO:0000256" key="9">
    <source>
        <dbReference type="ARBA" id="ARBA00023204"/>
    </source>
</evidence>
<dbReference type="Proteomes" id="UP000824136">
    <property type="component" value="Unassembled WGS sequence"/>
</dbReference>
<evidence type="ECO:0000256" key="8">
    <source>
        <dbReference type="ARBA" id="ARBA00023125"/>
    </source>
</evidence>
<dbReference type="InterPro" id="IPR011604">
    <property type="entry name" value="PDDEXK-like_dom_sf"/>
</dbReference>
<keyword evidence="2" id="KW-0547">Nucleotide-binding</keyword>
<dbReference type="EMBL" id="DVLL01000011">
    <property type="protein sequence ID" value="HIT58564.1"/>
    <property type="molecule type" value="Genomic_DNA"/>
</dbReference>
<dbReference type="PANTHER" id="PTHR30591">
    <property type="entry name" value="RECBCD ENZYME SUBUNIT RECC"/>
    <property type="match status" value="1"/>
</dbReference>
<evidence type="ECO:0000256" key="7">
    <source>
        <dbReference type="ARBA" id="ARBA00022840"/>
    </source>
</evidence>
<keyword evidence="8" id="KW-0238">DNA-binding</keyword>
<proteinExistence type="predicted"/>
<keyword evidence="9" id="KW-0234">DNA repair</keyword>
<dbReference type="Pfam" id="PF12705">
    <property type="entry name" value="PDDEXK_1"/>
    <property type="match status" value="1"/>
</dbReference>
<dbReference type="SUPFAM" id="SSF52980">
    <property type="entry name" value="Restriction endonuclease-like"/>
    <property type="match status" value="1"/>
</dbReference>
<dbReference type="GO" id="GO:0004527">
    <property type="term" value="F:exonuclease activity"/>
    <property type="evidence" value="ECO:0007669"/>
    <property type="project" value="UniProtKB-KW"/>
</dbReference>
<evidence type="ECO:0000313" key="13">
    <source>
        <dbReference type="EMBL" id="HIT58564.1"/>
    </source>
</evidence>
<dbReference type="GO" id="GO:0005524">
    <property type="term" value="F:ATP binding"/>
    <property type="evidence" value="ECO:0007669"/>
    <property type="project" value="UniProtKB-KW"/>
</dbReference>
<evidence type="ECO:0000313" key="14">
    <source>
        <dbReference type="Proteomes" id="UP000824136"/>
    </source>
</evidence>
<evidence type="ECO:0000259" key="10">
    <source>
        <dbReference type="Pfam" id="PF12705"/>
    </source>
</evidence>
<dbReference type="Gene3D" id="3.40.50.300">
    <property type="entry name" value="P-loop containing nucleotide triphosphate hydrolases"/>
    <property type="match status" value="4"/>
</dbReference>
<feature type="domain" description="ATP-dependent helicase/deoxyribonuclease subunit B N-terminal" evidence="12">
    <location>
        <begin position="5"/>
        <end position="269"/>
    </location>
</feature>
<dbReference type="InterPro" id="IPR027417">
    <property type="entry name" value="P-loop_NTPase"/>
</dbReference>
<dbReference type="InterPro" id="IPR049035">
    <property type="entry name" value="ADDB_N"/>
</dbReference>
<evidence type="ECO:0000256" key="4">
    <source>
        <dbReference type="ARBA" id="ARBA00022801"/>
    </source>
</evidence>
<keyword evidence="1" id="KW-0540">Nuclease</keyword>
<dbReference type="GO" id="GO:0006281">
    <property type="term" value="P:DNA repair"/>
    <property type="evidence" value="ECO:0007669"/>
    <property type="project" value="UniProtKB-KW"/>
</dbReference>
<feature type="domain" description="UvrD-like helicase C-terminal" evidence="11">
    <location>
        <begin position="300"/>
        <end position="639"/>
    </location>
</feature>
<name>A0A9D1GT50_9FIRM</name>
<protein>
    <submittedName>
        <fullName evidence="13">Exodeoxyribonuclease V subunit gamma</fullName>
    </submittedName>
</protein>
<dbReference type="AlphaFoldDB" id="A0A9D1GT50"/>
<dbReference type="InterPro" id="IPR014017">
    <property type="entry name" value="DNA_helicase_UvrD-like_C"/>
</dbReference>
<dbReference type="Gene3D" id="3.90.320.10">
    <property type="match status" value="1"/>
</dbReference>
<keyword evidence="7" id="KW-0067">ATP-binding</keyword>
<keyword evidence="3" id="KW-0227">DNA damage</keyword>